<dbReference type="EMBL" id="FNGL01000031">
    <property type="protein sequence ID" value="SDL41713.1"/>
    <property type="molecule type" value="Genomic_DNA"/>
</dbReference>
<dbReference type="NCBIfam" id="TIGR02619">
    <property type="entry name" value="putative CRISPR-associated protein, APE2256 family"/>
    <property type="match status" value="1"/>
</dbReference>
<dbReference type="Pfam" id="PF09651">
    <property type="entry name" value="Cas_APE2256"/>
    <property type="match status" value="1"/>
</dbReference>
<dbReference type="Gene3D" id="3.40.50.10770">
    <property type="entry name" value="Hypothetical protein VC1899 like domain (Restriction endonuclease-like)"/>
    <property type="match status" value="1"/>
</dbReference>
<name>A0ABY0QP22_CLOCO</name>
<sequence>MGKIIISTVGTSLFSNVLRKKENEKFTQKYNELKKESDNGEYIKSFIKEKIKTSNNINEMSAEIKSLNKIGVNKDDILFFLSTDTREGKLASQILKDYFNENYNSRAYIENIEGLQVNDAEVFRKKGIKNLIEKMLDILEKYQYEEDIIFNPTGGFKGVVPYITLTGMIYKKKITYIFEQTEGLITLPPIPIDFNFPLIKNTKIILISFIKTMF</sequence>
<comment type="caution">
    <text evidence="2">The sequence shown here is derived from an EMBL/GenBank/DDBJ whole genome shotgun (WGS) entry which is preliminary data.</text>
</comment>
<dbReference type="Proteomes" id="UP000198811">
    <property type="component" value="Unassembled WGS sequence"/>
</dbReference>
<keyword evidence="3" id="KW-1185">Reference proteome</keyword>
<feature type="domain" description="CRISPR system ring nuclease SSO1393-like" evidence="1">
    <location>
        <begin position="59"/>
        <end position="190"/>
    </location>
</feature>
<evidence type="ECO:0000313" key="3">
    <source>
        <dbReference type="Proteomes" id="UP000198811"/>
    </source>
</evidence>
<protein>
    <submittedName>
        <fullName evidence="2">CRISPR-associated protein, APE2256 family</fullName>
    </submittedName>
</protein>
<dbReference type="Gene3D" id="1.10.196.30">
    <property type="match status" value="1"/>
</dbReference>
<organism evidence="2 3">
    <name type="scientific">Clostridium cochlearium</name>
    <dbReference type="NCBI Taxonomy" id="1494"/>
    <lineage>
        <taxon>Bacteria</taxon>
        <taxon>Bacillati</taxon>
        <taxon>Bacillota</taxon>
        <taxon>Clostridia</taxon>
        <taxon>Eubacteriales</taxon>
        <taxon>Clostridiaceae</taxon>
        <taxon>Clostridium</taxon>
    </lineage>
</organism>
<dbReference type="InterPro" id="IPR013442">
    <property type="entry name" value="SSO1393-like"/>
</dbReference>
<evidence type="ECO:0000313" key="2">
    <source>
        <dbReference type="EMBL" id="SDL41713.1"/>
    </source>
</evidence>
<dbReference type="RefSeq" id="WP_089867884.1">
    <property type="nucleotide sequence ID" value="NZ_FNGL01000031.1"/>
</dbReference>
<reference evidence="2 3" key="1">
    <citation type="submission" date="2016-10" db="EMBL/GenBank/DDBJ databases">
        <authorList>
            <person name="Varghese N."/>
            <person name="Submissions S."/>
        </authorList>
    </citation>
    <scope>NUCLEOTIDE SEQUENCE [LARGE SCALE GENOMIC DNA]</scope>
    <source>
        <strain evidence="2 3">NLAE-zl-C224</strain>
    </source>
</reference>
<evidence type="ECO:0000259" key="1">
    <source>
        <dbReference type="Pfam" id="PF09651"/>
    </source>
</evidence>
<accession>A0ABY0QP22</accession>
<proteinExistence type="predicted"/>
<gene>
    <name evidence="2" type="ORF">SAMN05216497_1318</name>
</gene>